<keyword evidence="2" id="KW-0865">Zymogen</keyword>
<dbReference type="InterPro" id="IPR000169">
    <property type="entry name" value="Pept_cys_AS"/>
</dbReference>
<comment type="caution">
    <text evidence="7">The sequence shown here is derived from an EMBL/GenBank/DDBJ whole genome shotgun (WGS) entry which is preliminary data.</text>
</comment>
<dbReference type="CDD" id="cd02248">
    <property type="entry name" value="Peptidase_C1A"/>
    <property type="match status" value="1"/>
</dbReference>
<evidence type="ECO:0000256" key="2">
    <source>
        <dbReference type="ARBA" id="ARBA00023145"/>
    </source>
</evidence>
<dbReference type="InterPro" id="IPR013201">
    <property type="entry name" value="Prot_inhib_I29"/>
</dbReference>
<dbReference type="InterPro" id="IPR013128">
    <property type="entry name" value="Peptidase_C1A"/>
</dbReference>
<name>A0A9P1BIQ9_9DINO</name>
<evidence type="ECO:0000313" key="10">
    <source>
        <dbReference type="Proteomes" id="UP001152797"/>
    </source>
</evidence>
<dbReference type="PROSITE" id="PS00639">
    <property type="entry name" value="THIOL_PROTEASE_HIS"/>
    <property type="match status" value="1"/>
</dbReference>
<feature type="signal peptide" evidence="4">
    <location>
        <begin position="1"/>
        <end position="27"/>
    </location>
</feature>
<dbReference type="EMBL" id="CAMXCT020000118">
    <property type="protein sequence ID" value="CAL1127522.1"/>
    <property type="molecule type" value="Genomic_DNA"/>
</dbReference>
<evidence type="ECO:0000313" key="7">
    <source>
        <dbReference type="EMBL" id="CAI3974147.1"/>
    </source>
</evidence>
<dbReference type="SUPFAM" id="SSF54001">
    <property type="entry name" value="Cysteine proteinases"/>
    <property type="match status" value="1"/>
</dbReference>
<keyword evidence="10" id="KW-1185">Reference proteome</keyword>
<feature type="chain" id="PRO_5043269520" evidence="4">
    <location>
        <begin position="28"/>
        <end position="376"/>
    </location>
</feature>
<reference evidence="7" key="1">
    <citation type="submission" date="2022-10" db="EMBL/GenBank/DDBJ databases">
        <authorList>
            <person name="Chen Y."/>
            <person name="Dougan E. K."/>
            <person name="Chan C."/>
            <person name="Rhodes N."/>
            <person name="Thang M."/>
        </authorList>
    </citation>
    <scope>NUCLEOTIDE SEQUENCE</scope>
</reference>
<protein>
    <submittedName>
        <fullName evidence="9">Peptidase C1A papain C-terminal domain-containing protein</fullName>
    </submittedName>
</protein>
<proteinExistence type="inferred from homology"/>
<feature type="domain" description="Cathepsin propeptide inhibitor" evidence="6">
    <location>
        <begin position="41"/>
        <end position="99"/>
    </location>
</feature>
<keyword evidence="4" id="KW-0732">Signal</keyword>
<dbReference type="EMBL" id="CAMXCT030000118">
    <property type="protein sequence ID" value="CAL4761459.1"/>
    <property type="molecule type" value="Genomic_DNA"/>
</dbReference>
<dbReference type="Pfam" id="PF08246">
    <property type="entry name" value="Inhibitor_I29"/>
    <property type="match status" value="1"/>
</dbReference>
<comment type="similarity">
    <text evidence="1">Belongs to the peptidase C1 family.</text>
</comment>
<dbReference type="OrthoDB" id="190265at2759"/>
<gene>
    <name evidence="7" type="ORF">C1SCF055_LOCUS2574</name>
</gene>
<organism evidence="7">
    <name type="scientific">Cladocopium goreaui</name>
    <dbReference type="NCBI Taxonomy" id="2562237"/>
    <lineage>
        <taxon>Eukaryota</taxon>
        <taxon>Sar</taxon>
        <taxon>Alveolata</taxon>
        <taxon>Dinophyceae</taxon>
        <taxon>Suessiales</taxon>
        <taxon>Symbiodiniaceae</taxon>
        <taxon>Cladocopium</taxon>
    </lineage>
</organism>
<evidence type="ECO:0000259" key="6">
    <source>
        <dbReference type="SMART" id="SM00848"/>
    </source>
</evidence>
<evidence type="ECO:0000313" key="9">
    <source>
        <dbReference type="EMBL" id="CAL4761459.1"/>
    </source>
</evidence>
<evidence type="ECO:0000256" key="4">
    <source>
        <dbReference type="SAM" id="SignalP"/>
    </source>
</evidence>
<sequence length="376" mass="40655">MIKDKMKHAPKPLQLLMLCSAMLAVRGATIRAASAADVAAYEAFRSHYGRSEEQGSSDYQQRLAFFIQRKAEVDAQNAKVNKTWWAKVNKFADMTDLEYRSLLGYRRVIRPGSSKGIIRGSSFLQMDAIAESRDWRKLNSSGFLRVQGGCGSCWAVAATGALEMHAEIHQNQKQKLSFSQLLDCTPNPAHCGGDGGCSGATAELAFEFAQQHGIASEADYQDSESDGKCVATKAALQPKGFVKLPENQLSPLLAAVSEKGPVVVSVDAGQWAMYDGGVFNSCKQDATINHAVLLVGYGEDKGEKYWVIRNSWGADWGENGYMRLLRHDGDEAKGGQSGFCGTDYDPKVGVGCKGGPPSLPVCGMCGVLSDSSYPRI</sequence>
<dbReference type="PROSITE" id="PS00640">
    <property type="entry name" value="THIOL_PROTEASE_ASN"/>
    <property type="match status" value="1"/>
</dbReference>
<dbReference type="PRINTS" id="PR00705">
    <property type="entry name" value="PAPAIN"/>
</dbReference>
<evidence type="ECO:0000313" key="8">
    <source>
        <dbReference type="EMBL" id="CAL1127522.1"/>
    </source>
</evidence>
<dbReference type="InterPro" id="IPR025661">
    <property type="entry name" value="Pept_asp_AS"/>
</dbReference>
<dbReference type="SMART" id="SM00645">
    <property type="entry name" value="Pept_C1"/>
    <property type="match status" value="1"/>
</dbReference>
<reference evidence="8" key="2">
    <citation type="submission" date="2024-04" db="EMBL/GenBank/DDBJ databases">
        <authorList>
            <person name="Chen Y."/>
            <person name="Shah S."/>
            <person name="Dougan E. K."/>
            <person name="Thang M."/>
            <person name="Chan C."/>
        </authorList>
    </citation>
    <scope>NUCLEOTIDE SEQUENCE [LARGE SCALE GENOMIC DNA]</scope>
</reference>
<evidence type="ECO:0000259" key="5">
    <source>
        <dbReference type="SMART" id="SM00645"/>
    </source>
</evidence>
<dbReference type="Proteomes" id="UP001152797">
    <property type="component" value="Unassembled WGS sequence"/>
</dbReference>
<evidence type="ECO:0000256" key="3">
    <source>
        <dbReference type="ARBA" id="ARBA00023157"/>
    </source>
</evidence>
<dbReference type="PROSITE" id="PS00139">
    <property type="entry name" value="THIOL_PROTEASE_CYS"/>
    <property type="match status" value="1"/>
</dbReference>
<dbReference type="SMART" id="SM00848">
    <property type="entry name" value="Inhibitor_I29"/>
    <property type="match status" value="1"/>
</dbReference>
<evidence type="ECO:0000256" key="1">
    <source>
        <dbReference type="ARBA" id="ARBA00008455"/>
    </source>
</evidence>
<dbReference type="InterPro" id="IPR038765">
    <property type="entry name" value="Papain-like_cys_pep_sf"/>
</dbReference>
<keyword evidence="3" id="KW-1015">Disulfide bond</keyword>
<dbReference type="AlphaFoldDB" id="A0A9P1BIQ9"/>
<dbReference type="GO" id="GO:0008234">
    <property type="term" value="F:cysteine-type peptidase activity"/>
    <property type="evidence" value="ECO:0007669"/>
    <property type="project" value="InterPro"/>
</dbReference>
<dbReference type="PANTHER" id="PTHR12411">
    <property type="entry name" value="CYSTEINE PROTEASE FAMILY C1-RELATED"/>
    <property type="match status" value="1"/>
</dbReference>
<dbReference type="InterPro" id="IPR039417">
    <property type="entry name" value="Peptidase_C1A_papain-like"/>
</dbReference>
<accession>A0A9P1BIQ9</accession>
<dbReference type="Pfam" id="PF00112">
    <property type="entry name" value="Peptidase_C1"/>
    <property type="match status" value="1"/>
</dbReference>
<dbReference type="GO" id="GO:0006508">
    <property type="term" value="P:proteolysis"/>
    <property type="evidence" value="ECO:0007669"/>
    <property type="project" value="InterPro"/>
</dbReference>
<dbReference type="InterPro" id="IPR000668">
    <property type="entry name" value="Peptidase_C1A_C"/>
</dbReference>
<feature type="domain" description="Peptidase C1A papain C-terminal" evidence="5">
    <location>
        <begin position="129"/>
        <end position="342"/>
    </location>
</feature>
<dbReference type="EMBL" id="CAMXCT010000118">
    <property type="protein sequence ID" value="CAI3974147.1"/>
    <property type="molecule type" value="Genomic_DNA"/>
</dbReference>
<dbReference type="Gene3D" id="3.90.70.10">
    <property type="entry name" value="Cysteine proteinases"/>
    <property type="match status" value="1"/>
</dbReference>
<dbReference type="InterPro" id="IPR025660">
    <property type="entry name" value="Pept_his_AS"/>
</dbReference>